<evidence type="ECO:0000313" key="7">
    <source>
        <dbReference type="Proteomes" id="UP000740605"/>
    </source>
</evidence>
<gene>
    <name evidence="6" type="ORF">J0P97_03785</name>
</gene>
<dbReference type="InterPro" id="IPR003593">
    <property type="entry name" value="AAA+_ATPase"/>
</dbReference>
<dbReference type="RefSeq" id="WP_215486456.1">
    <property type="nucleotide sequence ID" value="NZ_BAAAPJ010000003.1"/>
</dbReference>
<dbReference type="InterPro" id="IPR027417">
    <property type="entry name" value="P-loop_NTPase"/>
</dbReference>
<accession>A0ABS5XRN9</accession>
<comment type="similarity">
    <text evidence="1">Belongs to the ABC transporter superfamily.</text>
</comment>
<dbReference type="PANTHER" id="PTHR43776:SF7">
    <property type="entry name" value="D,D-DIPEPTIDE TRANSPORT ATP-BINDING PROTEIN DDPF-RELATED"/>
    <property type="match status" value="1"/>
</dbReference>
<dbReference type="SUPFAM" id="SSF52540">
    <property type="entry name" value="P-loop containing nucleoside triphosphate hydrolases"/>
    <property type="match status" value="1"/>
</dbReference>
<evidence type="ECO:0000256" key="4">
    <source>
        <dbReference type="ARBA" id="ARBA00022840"/>
    </source>
</evidence>
<dbReference type="Pfam" id="PF00005">
    <property type="entry name" value="ABC_tran"/>
    <property type="match status" value="1"/>
</dbReference>
<proteinExistence type="inferred from homology"/>
<keyword evidence="3" id="KW-0547">Nucleotide-binding</keyword>
<dbReference type="SMART" id="SM00382">
    <property type="entry name" value="AAA"/>
    <property type="match status" value="1"/>
</dbReference>
<evidence type="ECO:0000256" key="1">
    <source>
        <dbReference type="ARBA" id="ARBA00005417"/>
    </source>
</evidence>
<sequence length="226" mass="23289">MTVLEVRAVSFAHGAGRARTLALAPTDLSIEAGRSLALTGRSGAGKSTLAEIVLGLRRPAAGSVRIQGAPWTDPRRSPPRDRRRLVQGIPQDASASFVPSRAVGAQIAAALRRLDVATGREAAARVVRAAEIAHLDPALLDRRPGELSGGQAQRAAIARAVALEPALIVADEPTSALDGHTSDAVAVAVLELAATLGTALLIVTHDASLAARCDDRREIVAPRAAG</sequence>
<feature type="domain" description="ABC transporter" evidence="5">
    <location>
        <begin position="4"/>
        <end position="225"/>
    </location>
</feature>
<dbReference type="InterPro" id="IPR003439">
    <property type="entry name" value="ABC_transporter-like_ATP-bd"/>
</dbReference>
<dbReference type="Gene3D" id="3.40.50.300">
    <property type="entry name" value="P-loop containing nucleotide triphosphate hydrolases"/>
    <property type="match status" value="1"/>
</dbReference>
<dbReference type="PROSITE" id="PS50893">
    <property type="entry name" value="ABC_TRANSPORTER_2"/>
    <property type="match status" value="1"/>
</dbReference>
<evidence type="ECO:0000256" key="2">
    <source>
        <dbReference type="ARBA" id="ARBA00022448"/>
    </source>
</evidence>
<evidence type="ECO:0000256" key="3">
    <source>
        <dbReference type="ARBA" id="ARBA00022741"/>
    </source>
</evidence>
<keyword evidence="2" id="KW-0813">Transport</keyword>
<dbReference type="Proteomes" id="UP000740605">
    <property type="component" value="Unassembled WGS sequence"/>
</dbReference>
<keyword evidence="7" id="KW-1185">Reference proteome</keyword>
<dbReference type="GO" id="GO:0005524">
    <property type="term" value="F:ATP binding"/>
    <property type="evidence" value="ECO:0007669"/>
    <property type="project" value="UniProtKB-KW"/>
</dbReference>
<name>A0ABS5XRN9_9MICO</name>
<evidence type="ECO:0000259" key="5">
    <source>
        <dbReference type="PROSITE" id="PS50893"/>
    </source>
</evidence>
<dbReference type="InterPro" id="IPR017871">
    <property type="entry name" value="ABC_transporter-like_CS"/>
</dbReference>
<protein>
    <submittedName>
        <fullName evidence="6">ATP-binding cassette domain-containing protein</fullName>
    </submittedName>
</protein>
<dbReference type="PANTHER" id="PTHR43776">
    <property type="entry name" value="TRANSPORT ATP-BINDING PROTEIN"/>
    <property type="match status" value="1"/>
</dbReference>
<reference evidence="6 7" key="1">
    <citation type="submission" date="2021-03" db="EMBL/GenBank/DDBJ databases">
        <title>Microbacterium pauli sp. nov., isolated from microfiltered milk.</title>
        <authorList>
            <person name="Bellassi P."/>
            <person name="Fontana A."/>
            <person name="Callegari M.L."/>
            <person name="Lorenzo M."/>
            <person name="Cappa F."/>
        </authorList>
    </citation>
    <scope>NUCLEOTIDE SEQUENCE [LARGE SCALE GENOMIC DNA]</scope>
    <source>
        <strain evidence="6 7">DSM 18909</strain>
    </source>
</reference>
<dbReference type="EMBL" id="JAFLHG010000003">
    <property type="protein sequence ID" value="MBT8797195.1"/>
    <property type="molecule type" value="Genomic_DNA"/>
</dbReference>
<organism evidence="6 7">
    <name type="scientific">Microbacterium flavum</name>
    <dbReference type="NCBI Taxonomy" id="415216"/>
    <lineage>
        <taxon>Bacteria</taxon>
        <taxon>Bacillati</taxon>
        <taxon>Actinomycetota</taxon>
        <taxon>Actinomycetes</taxon>
        <taxon>Micrococcales</taxon>
        <taxon>Microbacteriaceae</taxon>
        <taxon>Microbacterium</taxon>
    </lineage>
</organism>
<evidence type="ECO:0000313" key="6">
    <source>
        <dbReference type="EMBL" id="MBT8797195.1"/>
    </source>
</evidence>
<dbReference type="InterPro" id="IPR050319">
    <property type="entry name" value="ABC_transp_ATP-bind"/>
</dbReference>
<comment type="caution">
    <text evidence="6">The sequence shown here is derived from an EMBL/GenBank/DDBJ whole genome shotgun (WGS) entry which is preliminary data.</text>
</comment>
<dbReference type="PROSITE" id="PS00211">
    <property type="entry name" value="ABC_TRANSPORTER_1"/>
    <property type="match status" value="1"/>
</dbReference>
<keyword evidence="4 6" id="KW-0067">ATP-binding</keyword>